<reference evidence="1 3" key="1">
    <citation type="submission" date="2015-07" db="EMBL/GenBank/DDBJ databases">
        <title>Fjat-14205 dsm 2895.</title>
        <authorList>
            <person name="Liu B."/>
            <person name="Wang J."/>
            <person name="Zhu Y."/>
            <person name="Liu G."/>
            <person name="Chen Q."/>
            <person name="Chen Z."/>
            <person name="Lan J."/>
            <person name="Che J."/>
            <person name="Ge C."/>
            <person name="Shi H."/>
            <person name="Pan Z."/>
            <person name="Liu X."/>
        </authorList>
    </citation>
    <scope>NUCLEOTIDE SEQUENCE [LARGE SCALE GENOMIC DNA]</scope>
    <source>
        <strain evidence="1 3">DSM 2895</strain>
    </source>
</reference>
<organism evidence="1 3">
    <name type="scientific">Aneurinibacillus migulanus</name>
    <name type="common">Bacillus migulanus</name>
    <dbReference type="NCBI Taxonomy" id="47500"/>
    <lineage>
        <taxon>Bacteria</taxon>
        <taxon>Bacillati</taxon>
        <taxon>Bacillota</taxon>
        <taxon>Bacilli</taxon>
        <taxon>Bacillales</taxon>
        <taxon>Paenibacillaceae</taxon>
        <taxon>Aneurinibacillus group</taxon>
        <taxon>Aneurinibacillus</taxon>
    </lineage>
</organism>
<evidence type="ECO:0000313" key="2">
    <source>
        <dbReference type="EMBL" id="SDJ56985.1"/>
    </source>
</evidence>
<dbReference type="STRING" id="47500.AF333_16710"/>
<dbReference type="PANTHER" id="PTHR40053:SF1">
    <property type="entry name" value="SPORULATION-CONTROL PROTEIN SPO0M"/>
    <property type="match status" value="1"/>
</dbReference>
<gene>
    <name evidence="1" type="ORF">AF333_16710</name>
    <name evidence="2" type="ORF">SAMN04487909_12116</name>
</gene>
<dbReference type="EMBL" id="LGUG01000004">
    <property type="protein sequence ID" value="KON96876.1"/>
    <property type="molecule type" value="Genomic_DNA"/>
</dbReference>
<keyword evidence="3" id="KW-1185">Reference proteome</keyword>
<evidence type="ECO:0000313" key="3">
    <source>
        <dbReference type="Proteomes" id="UP000037269"/>
    </source>
</evidence>
<dbReference type="OrthoDB" id="2351239at2"/>
<dbReference type="PATRIC" id="fig|47500.8.peg.5680"/>
<protein>
    <submittedName>
        <fullName evidence="1">Sporulation protein</fullName>
    </submittedName>
    <submittedName>
        <fullName evidence="2">Sporulation-control protein</fullName>
    </submittedName>
</protein>
<proteinExistence type="predicted"/>
<accession>A0A0D1VCR1</accession>
<dbReference type="Proteomes" id="UP000037269">
    <property type="component" value="Unassembled WGS sequence"/>
</dbReference>
<sequence>MSFFKKMAASVGIGSATVDTVLDYSQYRPGDTITGTVYVRGGNVEQTIDDIDLYVMSRYIMEKDDKKIYQTSPIASHRVVNGFIIFPKEVKEFPFAFPLPLDTPVTLGSVAIWIKTDIDIKNGVDAGDNDRIQVLPHPWMEKVLKAVQQVGFTLREADCEYAPFFRRRLPFVQEFEFSPSNRDYRGKLDEVEVVCHVEENGIEVALEIDRKARGVLGWLEETYSMDERLVRIYLNKTELNQDVNVLTQKFRAIINQHAR</sequence>
<dbReference type="Proteomes" id="UP000182836">
    <property type="component" value="Unassembled WGS sequence"/>
</dbReference>
<evidence type="ECO:0000313" key="1">
    <source>
        <dbReference type="EMBL" id="KON96876.1"/>
    </source>
</evidence>
<dbReference type="AlphaFoldDB" id="A0A0D1VCR1"/>
<dbReference type="EMBL" id="FNED01000021">
    <property type="protein sequence ID" value="SDJ56985.1"/>
    <property type="molecule type" value="Genomic_DNA"/>
</dbReference>
<reference evidence="2 4" key="2">
    <citation type="submission" date="2016-10" db="EMBL/GenBank/DDBJ databases">
        <authorList>
            <person name="de Groot N.N."/>
        </authorList>
    </citation>
    <scope>NUCLEOTIDE SEQUENCE [LARGE SCALE GENOMIC DNA]</scope>
    <source>
        <strain evidence="2 4">DSM 2895</strain>
    </source>
</reference>
<name>A0A0D1VCR1_ANEMI</name>
<dbReference type="PANTHER" id="PTHR40053">
    <property type="entry name" value="SPORULATION-CONTROL PROTEIN SPO0M"/>
    <property type="match status" value="1"/>
</dbReference>
<dbReference type="Pfam" id="PF07070">
    <property type="entry name" value="Spo0M"/>
    <property type="match status" value="1"/>
</dbReference>
<dbReference type="GeneID" id="42306812"/>
<evidence type="ECO:0000313" key="4">
    <source>
        <dbReference type="Proteomes" id="UP000182836"/>
    </source>
</evidence>
<dbReference type="InterPro" id="IPR009776">
    <property type="entry name" value="Spore_0_M"/>
</dbReference>
<dbReference type="RefSeq" id="WP_043065228.1">
    <property type="nucleotide sequence ID" value="NZ_BJOA01000072.1"/>
</dbReference>